<feature type="region of interest" description="Disordered" evidence="2">
    <location>
        <begin position="498"/>
        <end position="517"/>
    </location>
</feature>
<protein>
    <submittedName>
        <fullName evidence="4">Uncharacterized protein</fullName>
    </submittedName>
</protein>
<reference evidence="4 5" key="1">
    <citation type="journal article" date="2019" name="Genome Biol. Evol.">
        <title>Day and night: Metabolic profiles and evolutionary relationships of six axenic non-marine cyanobacteria.</title>
        <authorList>
            <person name="Will S.E."/>
            <person name="Henke P."/>
            <person name="Boedeker C."/>
            <person name="Huang S."/>
            <person name="Brinkmann H."/>
            <person name="Rohde M."/>
            <person name="Jarek M."/>
            <person name="Friedl T."/>
            <person name="Seufert S."/>
            <person name="Schumacher M."/>
            <person name="Overmann J."/>
            <person name="Neumann-Schaal M."/>
            <person name="Petersen J."/>
        </authorList>
    </citation>
    <scope>NUCLEOTIDE SEQUENCE [LARGE SCALE GENOMIC DNA]</scope>
    <source>
        <strain evidence="4 5">PCC 6912</strain>
    </source>
</reference>
<keyword evidence="5" id="KW-1185">Reference proteome</keyword>
<evidence type="ECO:0000313" key="5">
    <source>
        <dbReference type="Proteomes" id="UP000268857"/>
    </source>
</evidence>
<proteinExistence type="predicted"/>
<feature type="transmembrane region" description="Helical" evidence="3">
    <location>
        <begin position="462"/>
        <end position="484"/>
    </location>
</feature>
<sequence length="517" mass="58159">MNLPFTLDVAIGLIFIYLILSLLASEIQELIATVFQWRAEHLKKSIEILLAGDVQNAEEAKVIQLANKIYANPLIKNINQEAKGLFATLPRKLTWAIGSMYRSIKKPRPGMKQGESIFGDHKHSGPSYIPADIFATTLVETLQIPFLVEKLTESRLEKFKIERLSEIKNIILVLPKETETDENLTYFFKNMHDEFENLDTEFKKIIENFKQKKASLKTSLNRMAESFDRYLETFQMQMPDNELCAKTCRRLKFLRKDIFDDIEQAISLGELRPNINEVVEAVKMSSAIYQEIEASIKDKDSETFKGIQQAIETLPPSVVKNLEVLAKRAQTRVKTAEEGMNALRLEIENTFNSSMERASGVYKRNAKGVAILIGLAIATAANADAFHMVNRLSKDSALRDTITNSAGEIVIKNQNQTIDALKSDADRVLTDIALPIGWTDVNLNQQLHWKRASNQAFPTIKIITLIPGWIVSGIAIAMGAPFWFDLLSKVVNVRNAGTRPASNTRNSVNNQENEGSS</sequence>
<keyword evidence="3" id="KW-1133">Transmembrane helix</keyword>
<name>A0A3S1AKM0_CHLFR</name>
<evidence type="ECO:0000256" key="2">
    <source>
        <dbReference type="SAM" id="MobiDB-lite"/>
    </source>
</evidence>
<evidence type="ECO:0000313" key="4">
    <source>
        <dbReference type="EMBL" id="RUR83022.1"/>
    </source>
</evidence>
<dbReference type="OrthoDB" id="6286374at2"/>
<feature type="compositionally biased region" description="Polar residues" evidence="2">
    <location>
        <begin position="500"/>
        <end position="517"/>
    </location>
</feature>
<keyword evidence="3" id="KW-0472">Membrane</keyword>
<comment type="caution">
    <text evidence="4">The sequence shown here is derived from an EMBL/GenBank/DDBJ whole genome shotgun (WGS) entry which is preliminary data.</text>
</comment>
<dbReference type="RefSeq" id="WP_016873171.1">
    <property type="nucleotide sequence ID" value="NZ_AJLN01000037.1"/>
</dbReference>
<accession>A0A3S1AKM0</accession>
<dbReference type="STRING" id="211165.GCA_000317285_00592"/>
<evidence type="ECO:0000256" key="1">
    <source>
        <dbReference type="SAM" id="Coils"/>
    </source>
</evidence>
<dbReference type="Proteomes" id="UP000268857">
    <property type="component" value="Unassembled WGS sequence"/>
</dbReference>
<evidence type="ECO:0000256" key="3">
    <source>
        <dbReference type="SAM" id="Phobius"/>
    </source>
</evidence>
<feature type="coiled-coil region" evidence="1">
    <location>
        <begin position="319"/>
        <end position="346"/>
    </location>
</feature>
<gene>
    <name evidence="4" type="ORF">PCC6912_23960</name>
</gene>
<organism evidence="4 5">
    <name type="scientific">Chlorogloeopsis fritschii PCC 6912</name>
    <dbReference type="NCBI Taxonomy" id="211165"/>
    <lineage>
        <taxon>Bacteria</taxon>
        <taxon>Bacillati</taxon>
        <taxon>Cyanobacteriota</taxon>
        <taxon>Cyanophyceae</taxon>
        <taxon>Nostocales</taxon>
        <taxon>Chlorogloeopsidaceae</taxon>
        <taxon>Chlorogloeopsis</taxon>
    </lineage>
</organism>
<keyword evidence="1" id="KW-0175">Coiled coil</keyword>
<dbReference type="AlphaFoldDB" id="A0A3S1AKM0"/>
<dbReference type="EMBL" id="RSCJ01000008">
    <property type="protein sequence ID" value="RUR83022.1"/>
    <property type="molecule type" value="Genomic_DNA"/>
</dbReference>
<keyword evidence="3" id="KW-0812">Transmembrane</keyword>